<dbReference type="InterPro" id="IPR003661">
    <property type="entry name" value="HisK_dim/P_dom"/>
</dbReference>
<feature type="domain" description="Histidine kinase" evidence="9">
    <location>
        <begin position="333"/>
        <end position="554"/>
    </location>
</feature>
<dbReference type="PROSITE" id="PS50109">
    <property type="entry name" value="HIS_KIN"/>
    <property type="match status" value="1"/>
</dbReference>
<dbReference type="EC" id="2.7.13.3" evidence="2"/>
<proteinExistence type="predicted"/>
<dbReference type="InterPro" id="IPR005467">
    <property type="entry name" value="His_kinase_dom"/>
</dbReference>
<dbReference type="FunFam" id="3.30.565.10:FF:000006">
    <property type="entry name" value="Sensor histidine kinase WalK"/>
    <property type="match status" value="1"/>
</dbReference>
<reference evidence="10" key="1">
    <citation type="submission" date="2019-09" db="EMBL/GenBank/DDBJ databases">
        <title>Characterisation of the sponge microbiome using genome-centric metagenomics.</title>
        <authorList>
            <person name="Engelberts J.P."/>
            <person name="Robbins S.J."/>
            <person name="De Goeij J.M."/>
            <person name="Aranda M."/>
            <person name="Bell S.C."/>
            <person name="Webster N.S."/>
        </authorList>
    </citation>
    <scope>NUCLEOTIDE SEQUENCE</scope>
    <source>
        <strain evidence="10">SB0662_bin_9</strain>
    </source>
</reference>
<sequence>MAARPIPSLLAAEFRLRQRQYLLLLSRAMTSRLDIERTAELSLAAALGLMNCKQGLIAIRPPANPDSGHQPHPVTAFHGVPDHLQPEFAPLTTSLPVDLRATVAHTPGQGPDIEYIVEWDRADLLKRIAQVRRNLNGAGTAFRLNPKTVFQALHVGDEMLGSLFLFRERDDFSRLDREVLEGFVMQASIAVRNAILYRRLQEEQILLQTVIDNNAEGIMILNARGGVVSINRVLADIVEREPADAENRYWIDILDLHNVTGFDFFARGPAGLPALGSVTCEGDVRVGGETRNLMLAYTPLRDERGELVHVIVNATDITRFKEEEKLKSTFVTNISHDLKTPLTVIKANLDLLGTLDSSLEAAQRLEMLETCLSEADRLEQMINDMLEAAKAEAGVLELNLRPVPVLDFLHAVELRARNQIRDHGILSFLDLPPDTVLQADEGMLNRVLDNLVGNAIKYSPDGGQITIGCNLHWNDEDWIVIWVADEGIGIPEGELLRIFDQFHRVDQSPGRQAKGTGMGLASAKAIVEAHGGTLVANSTLGEGSTFVVTLPLKGPAAREPGRDRSRLEDAAGSPAVRNSTSDGSP</sequence>
<feature type="compositionally biased region" description="Polar residues" evidence="8">
    <location>
        <begin position="576"/>
        <end position="585"/>
    </location>
</feature>
<accession>A0A6B1DPZ8</accession>
<evidence type="ECO:0000256" key="8">
    <source>
        <dbReference type="SAM" id="MobiDB-lite"/>
    </source>
</evidence>
<evidence type="ECO:0000256" key="3">
    <source>
        <dbReference type="ARBA" id="ARBA00022553"/>
    </source>
</evidence>
<dbReference type="FunFam" id="1.10.287.130:FF:000001">
    <property type="entry name" value="Two-component sensor histidine kinase"/>
    <property type="match status" value="1"/>
</dbReference>
<evidence type="ECO:0000256" key="1">
    <source>
        <dbReference type="ARBA" id="ARBA00000085"/>
    </source>
</evidence>
<dbReference type="InterPro" id="IPR004358">
    <property type="entry name" value="Sig_transdc_His_kin-like_C"/>
</dbReference>
<feature type="compositionally biased region" description="Basic and acidic residues" evidence="8">
    <location>
        <begin position="559"/>
        <end position="569"/>
    </location>
</feature>
<dbReference type="PANTHER" id="PTHR43047:SF72">
    <property type="entry name" value="OSMOSENSING HISTIDINE PROTEIN KINASE SLN1"/>
    <property type="match status" value="1"/>
</dbReference>
<comment type="catalytic activity">
    <reaction evidence="1">
        <text>ATP + protein L-histidine = ADP + protein N-phospho-L-histidine.</text>
        <dbReference type="EC" id="2.7.13.3"/>
    </reaction>
</comment>
<keyword evidence="6" id="KW-0902">Two-component regulatory system</keyword>
<feature type="region of interest" description="Disordered" evidence="8">
    <location>
        <begin position="551"/>
        <end position="585"/>
    </location>
</feature>
<evidence type="ECO:0000256" key="7">
    <source>
        <dbReference type="ARBA" id="ARBA00023136"/>
    </source>
</evidence>
<dbReference type="InterPro" id="IPR035965">
    <property type="entry name" value="PAS-like_dom_sf"/>
</dbReference>
<keyword evidence="4" id="KW-0808">Transferase</keyword>
<dbReference type="GO" id="GO:0009927">
    <property type="term" value="F:histidine phosphotransfer kinase activity"/>
    <property type="evidence" value="ECO:0007669"/>
    <property type="project" value="TreeGrafter"/>
</dbReference>
<dbReference type="InterPro" id="IPR036097">
    <property type="entry name" value="HisK_dim/P_sf"/>
</dbReference>
<gene>
    <name evidence="10" type="ORF">F4Y08_04035</name>
</gene>
<dbReference type="SUPFAM" id="SSF55785">
    <property type="entry name" value="PYP-like sensor domain (PAS domain)"/>
    <property type="match status" value="1"/>
</dbReference>
<dbReference type="InterPro" id="IPR003594">
    <property type="entry name" value="HATPase_dom"/>
</dbReference>
<dbReference type="Gene3D" id="3.30.450.20">
    <property type="entry name" value="PAS domain"/>
    <property type="match status" value="1"/>
</dbReference>
<evidence type="ECO:0000313" key="10">
    <source>
        <dbReference type="EMBL" id="MYD89498.1"/>
    </source>
</evidence>
<keyword evidence="5" id="KW-0418">Kinase</keyword>
<dbReference type="SUPFAM" id="SSF55874">
    <property type="entry name" value="ATPase domain of HSP90 chaperone/DNA topoisomerase II/histidine kinase"/>
    <property type="match status" value="1"/>
</dbReference>
<dbReference type="PRINTS" id="PR00344">
    <property type="entry name" value="BCTRLSENSOR"/>
</dbReference>
<dbReference type="GO" id="GO:0005886">
    <property type="term" value="C:plasma membrane"/>
    <property type="evidence" value="ECO:0007669"/>
    <property type="project" value="TreeGrafter"/>
</dbReference>
<dbReference type="SMART" id="SM00388">
    <property type="entry name" value="HisKA"/>
    <property type="match status" value="1"/>
</dbReference>
<dbReference type="CDD" id="cd00082">
    <property type="entry name" value="HisKA"/>
    <property type="match status" value="1"/>
</dbReference>
<keyword evidence="7" id="KW-0472">Membrane</keyword>
<dbReference type="SUPFAM" id="SSF47384">
    <property type="entry name" value="Homodimeric domain of signal transducing histidine kinase"/>
    <property type="match status" value="1"/>
</dbReference>
<comment type="caution">
    <text evidence="10">The sequence shown here is derived from an EMBL/GenBank/DDBJ whole genome shotgun (WGS) entry which is preliminary data.</text>
</comment>
<dbReference type="SMART" id="SM00387">
    <property type="entry name" value="HATPase_c"/>
    <property type="match status" value="1"/>
</dbReference>
<keyword evidence="3" id="KW-0597">Phosphoprotein</keyword>
<evidence type="ECO:0000256" key="5">
    <source>
        <dbReference type="ARBA" id="ARBA00022777"/>
    </source>
</evidence>
<dbReference type="Gene3D" id="3.30.565.10">
    <property type="entry name" value="Histidine kinase-like ATPase, C-terminal domain"/>
    <property type="match status" value="1"/>
</dbReference>
<dbReference type="EMBL" id="VXPY01000024">
    <property type="protein sequence ID" value="MYD89498.1"/>
    <property type="molecule type" value="Genomic_DNA"/>
</dbReference>
<dbReference type="Gene3D" id="3.30.450.40">
    <property type="match status" value="1"/>
</dbReference>
<protein>
    <recommendedName>
        <fullName evidence="2">histidine kinase</fullName>
        <ecNumber evidence="2">2.7.13.3</ecNumber>
    </recommendedName>
</protein>
<dbReference type="AlphaFoldDB" id="A0A6B1DPZ8"/>
<evidence type="ECO:0000259" key="9">
    <source>
        <dbReference type="PROSITE" id="PS50109"/>
    </source>
</evidence>
<dbReference type="InterPro" id="IPR036890">
    <property type="entry name" value="HATPase_C_sf"/>
</dbReference>
<dbReference type="PANTHER" id="PTHR43047">
    <property type="entry name" value="TWO-COMPONENT HISTIDINE PROTEIN KINASE"/>
    <property type="match status" value="1"/>
</dbReference>
<dbReference type="Gene3D" id="1.10.287.130">
    <property type="match status" value="1"/>
</dbReference>
<evidence type="ECO:0000256" key="6">
    <source>
        <dbReference type="ARBA" id="ARBA00023012"/>
    </source>
</evidence>
<dbReference type="Pfam" id="PF00512">
    <property type="entry name" value="HisKA"/>
    <property type="match status" value="1"/>
</dbReference>
<name>A0A6B1DPZ8_9CHLR</name>
<dbReference type="GO" id="GO:0000155">
    <property type="term" value="F:phosphorelay sensor kinase activity"/>
    <property type="evidence" value="ECO:0007669"/>
    <property type="project" value="InterPro"/>
</dbReference>
<evidence type="ECO:0000256" key="4">
    <source>
        <dbReference type="ARBA" id="ARBA00022679"/>
    </source>
</evidence>
<dbReference type="Pfam" id="PF02518">
    <property type="entry name" value="HATPase_c"/>
    <property type="match status" value="1"/>
</dbReference>
<evidence type="ECO:0000256" key="2">
    <source>
        <dbReference type="ARBA" id="ARBA00012438"/>
    </source>
</evidence>
<organism evidence="10">
    <name type="scientific">Caldilineaceae bacterium SB0662_bin_9</name>
    <dbReference type="NCBI Taxonomy" id="2605258"/>
    <lineage>
        <taxon>Bacteria</taxon>
        <taxon>Bacillati</taxon>
        <taxon>Chloroflexota</taxon>
        <taxon>Caldilineae</taxon>
        <taxon>Caldilineales</taxon>
        <taxon>Caldilineaceae</taxon>
    </lineage>
</organism>
<dbReference type="InterPro" id="IPR029016">
    <property type="entry name" value="GAF-like_dom_sf"/>
</dbReference>
<dbReference type="SUPFAM" id="SSF55781">
    <property type="entry name" value="GAF domain-like"/>
    <property type="match status" value="1"/>
</dbReference>